<dbReference type="GO" id="GO:0004553">
    <property type="term" value="F:hydrolase activity, hydrolyzing O-glycosyl compounds"/>
    <property type="evidence" value="ECO:0007669"/>
    <property type="project" value="InterPro"/>
</dbReference>
<sequence>MLRLGLISVLVIALANGKNLRHEVRKFPDGFLFGTATSSYQVEGAWNDDGKAESIWDRLTHSRPCSVKNCDTGDEFRPKHGGTIGIVLSATWYDPETENDVQAAEDTNQFEWGQYAHPIFSESGDFPPVMKSQIAAKSAEQGFTRSRLPEFTSEEIELVKGSSDFFGVNHYTSAIVYRNDSVIGYHASPSYYDDINIISYKPDDWPGYDWLRVIPEGFYKLLTKIREDYNNPTVFVTENGRMQITAGLEDDERVTYYKLYLEAMLDAMDEGSDVQVYTAWSLMDNFEWMKGYYDRFGLYEVDFSIPERPRTPRKSAYFFKEIIRTRSLDMHYEPDMSAPMMIDEGH</sequence>
<evidence type="ECO:0000256" key="1">
    <source>
        <dbReference type="ARBA" id="ARBA00010838"/>
    </source>
</evidence>
<gene>
    <name evidence="6" type="ORF">LNINA_LOCUS3960</name>
</gene>
<reference evidence="6 7" key="1">
    <citation type="submission" date="2023-11" db="EMBL/GenBank/DDBJ databases">
        <authorList>
            <person name="Okamura Y."/>
        </authorList>
    </citation>
    <scope>NUCLEOTIDE SEQUENCE [LARGE SCALE GENOMIC DNA]</scope>
</reference>
<dbReference type="GO" id="GO:0005975">
    <property type="term" value="P:carbohydrate metabolic process"/>
    <property type="evidence" value="ECO:0007669"/>
    <property type="project" value="InterPro"/>
</dbReference>
<evidence type="ECO:0008006" key="8">
    <source>
        <dbReference type="Google" id="ProtNLM"/>
    </source>
</evidence>
<dbReference type="InterPro" id="IPR033132">
    <property type="entry name" value="GH_1_N_CS"/>
</dbReference>
<evidence type="ECO:0000256" key="2">
    <source>
        <dbReference type="ARBA" id="ARBA00022801"/>
    </source>
</evidence>
<name>A0AAV1J3X8_9NEOP</name>
<evidence type="ECO:0000256" key="4">
    <source>
        <dbReference type="RuleBase" id="RU003690"/>
    </source>
</evidence>
<organism evidence="6 7">
    <name type="scientific">Leptosia nina</name>
    <dbReference type="NCBI Taxonomy" id="320188"/>
    <lineage>
        <taxon>Eukaryota</taxon>
        <taxon>Metazoa</taxon>
        <taxon>Ecdysozoa</taxon>
        <taxon>Arthropoda</taxon>
        <taxon>Hexapoda</taxon>
        <taxon>Insecta</taxon>
        <taxon>Pterygota</taxon>
        <taxon>Neoptera</taxon>
        <taxon>Endopterygota</taxon>
        <taxon>Lepidoptera</taxon>
        <taxon>Glossata</taxon>
        <taxon>Ditrysia</taxon>
        <taxon>Papilionoidea</taxon>
        <taxon>Pieridae</taxon>
        <taxon>Pierinae</taxon>
        <taxon>Leptosia</taxon>
    </lineage>
</organism>
<comment type="caution">
    <text evidence="6">The sequence shown here is derived from an EMBL/GenBank/DDBJ whole genome shotgun (WGS) entry which is preliminary data.</text>
</comment>
<dbReference type="SUPFAM" id="SSF51445">
    <property type="entry name" value="(Trans)glycosidases"/>
    <property type="match status" value="1"/>
</dbReference>
<evidence type="ECO:0000256" key="5">
    <source>
        <dbReference type="SAM" id="SignalP"/>
    </source>
</evidence>
<evidence type="ECO:0000313" key="6">
    <source>
        <dbReference type="EMBL" id="CAK1544193.1"/>
    </source>
</evidence>
<dbReference type="Pfam" id="PF00232">
    <property type="entry name" value="Glyco_hydro_1"/>
    <property type="match status" value="2"/>
</dbReference>
<dbReference type="InterPro" id="IPR017853">
    <property type="entry name" value="GH"/>
</dbReference>
<dbReference type="Proteomes" id="UP001497472">
    <property type="component" value="Unassembled WGS sequence"/>
</dbReference>
<dbReference type="PROSITE" id="PS00653">
    <property type="entry name" value="GLYCOSYL_HYDROL_F1_2"/>
    <property type="match status" value="1"/>
</dbReference>
<dbReference type="AlphaFoldDB" id="A0AAV1J3X8"/>
<keyword evidence="5" id="KW-0732">Signal</keyword>
<accession>A0AAV1J3X8</accession>
<keyword evidence="2" id="KW-0378">Hydrolase</keyword>
<dbReference type="PANTHER" id="PTHR10353:SF36">
    <property type="entry name" value="LP05116P"/>
    <property type="match status" value="1"/>
</dbReference>
<dbReference type="InterPro" id="IPR001360">
    <property type="entry name" value="Glyco_hydro_1"/>
</dbReference>
<feature type="chain" id="PRO_5043942699" description="Beta-glucosidase" evidence="5">
    <location>
        <begin position="18"/>
        <end position="346"/>
    </location>
</feature>
<dbReference type="PANTHER" id="PTHR10353">
    <property type="entry name" value="GLYCOSYL HYDROLASE"/>
    <property type="match status" value="1"/>
</dbReference>
<dbReference type="EMBL" id="CAVLEF010000005">
    <property type="protein sequence ID" value="CAK1544193.1"/>
    <property type="molecule type" value="Genomic_DNA"/>
</dbReference>
<proteinExistence type="inferred from homology"/>
<feature type="signal peptide" evidence="5">
    <location>
        <begin position="1"/>
        <end position="17"/>
    </location>
</feature>
<comment type="similarity">
    <text evidence="1 4">Belongs to the glycosyl hydrolase 1 family.</text>
</comment>
<evidence type="ECO:0000256" key="3">
    <source>
        <dbReference type="ARBA" id="ARBA00023295"/>
    </source>
</evidence>
<keyword evidence="7" id="KW-1185">Reference proteome</keyword>
<dbReference type="Gene3D" id="3.20.20.80">
    <property type="entry name" value="Glycosidases"/>
    <property type="match status" value="2"/>
</dbReference>
<evidence type="ECO:0000313" key="7">
    <source>
        <dbReference type="Proteomes" id="UP001497472"/>
    </source>
</evidence>
<dbReference type="PRINTS" id="PR00131">
    <property type="entry name" value="GLHYDRLASE1"/>
</dbReference>
<protein>
    <recommendedName>
        <fullName evidence="8">Beta-glucosidase</fullName>
    </recommendedName>
</protein>
<keyword evidence="3" id="KW-0326">Glycosidase</keyword>